<dbReference type="PANTHER" id="PTHR22911">
    <property type="entry name" value="ACYL-MALONYL CONDENSING ENZYME-RELATED"/>
    <property type="match status" value="1"/>
</dbReference>
<dbReference type="Pfam" id="PF00892">
    <property type="entry name" value="EamA"/>
    <property type="match status" value="2"/>
</dbReference>
<feature type="domain" description="EamA" evidence="4">
    <location>
        <begin position="43"/>
        <end position="168"/>
    </location>
</feature>
<protein>
    <submittedName>
        <fullName evidence="5">Permease of the drug/metabolite transporter (DMT) superfamily</fullName>
    </submittedName>
</protein>
<keyword evidence="3" id="KW-1133">Transmembrane helix</keyword>
<accession>A0A1M7SXA0</accession>
<feature type="transmembrane region" description="Helical" evidence="3">
    <location>
        <begin position="97"/>
        <end position="116"/>
    </location>
</feature>
<keyword evidence="3" id="KW-0472">Membrane</keyword>
<feature type="transmembrane region" description="Helical" evidence="3">
    <location>
        <begin position="242"/>
        <end position="264"/>
    </location>
</feature>
<feature type="transmembrane region" description="Helical" evidence="3">
    <location>
        <begin position="297"/>
        <end position="314"/>
    </location>
</feature>
<feature type="transmembrane region" description="Helical" evidence="3">
    <location>
        <begin position="210"/>
        <end position="230"/>
    </location>
</feature>
<evidence type="ECO:0000313" key="6">
    <source>
        <dbReference type="Proteomes" id="UP000184428"/>
    </source>
</evidence>
<keyword evidence="3" id="KW-0812">Transmembrane</keyword>
<gene>
    <name evidence="5" type="ORF">SAMN05660350_01113</name>
</gene>
<feature type="transmembrane region" description="Helical" evidence="3">
    <location>
        <begin position="122"/>
        <end position="142"/>
    </location>
</feature>
<name>A0A1M7SXA0_9ACTN</name>
<feature type="transmembrane region" description="Helical" evidence="3">
    <location>
        <begin position="39"/>
        <end position="61"/>
    </location>
</feature>
<dbReference type="InterPro" id="IPR000620">
    <property type="entry name" value="EamA_dom"/>
</dbReference>
<comment type="similarity">
    <text evidence="1">Belongs to the EamA transporter family.</text>
</comment>
<dbReference type="AlphaFoldDB" id="A0A1M7SXA0"/>
<feature type="transmembrane region" description="Helical" evidence="3">
    <location>
        <begin position="149"/>
        <end position="170"/>
    </location>
</feature>
<feature type="transmembrane region" description="Helical" evidence="3">
    <location>
        <begin position="176"/>
        <end position="198"/>
    </location>
</feature>
<reference evidence="5 6" key="1">
    <citation type="submission" date="2016-12" db="EMBL/GenBank/DDBJ databases">
        <authorList>
            <person name="Song W.-J."/>
            <person name="Kurnit D.M."/>
        </authorList>
    </citation>
    <scope>NUCLEOTIDE SEQUENCE [LARGE SCALE GENOMIC DNA]</scope>
    <source>
        <strain evidence="5 6">DSM 43162</strain>
    </source>
</reference>
<dbReference type="PANTHER" id="PTHR22911:SF76">
    <property type="entry name" value="EAMA DOMAIN-CONTAINING PROTEIN"/>
    <property type="match status" value="1"/>
</dbReference>
<dbReference type="SUPFAM" id="SSF103481">
    <property type="entry name" value="Multidrug resistance efflux transporter EmrE"/>
    <property type="match status" value="2"/>
</dbReference>
<dbReference type="GO" id="GO:0016020">
    <property type="term" value="C:membrane"/>
    <property type="evidence" value="ECO:0007669"/>
    <property type="project" value="InterPro"/>
</dbReference>
<feature type="domain" description="EamA" evidence="4">
    <location>
        <begin position="180"/>
        <end position="314"/>
    </location>
</feature>
<dbReference type="Proteomes" id="UP000184428">
    <property type="component" value="Unassembled WGS sequence"/>
</dbReference>
<dbReference type="EMBL" id="FRDM01000004">
    <property type="protein sequence ID" value="SHN63036.1"/>
    <property type="molecule type" value="Genomic_DNA"/>
</dbReference>
<proteinExistence type="inferred from homology"/>
<feature type="compositionally biased region" description="Gly residues" evidence="2">
    <location>
        <begin position="17"/>
        <end position="26"/>
    </location>
</feature>
<sequence>MTEDPPAPHRSQARGGPLQGGRGAGDGAWALHRPGGRDVGIMAVAVVGISLSAPLTTMLAAPMLALAFWRNLGGAAALLPVLLLRERRTIAGLRPRDLTSSVVAGVFLAAHFAAWLPSLSMTTVAASTALVTTTPVWTALAARVSGVRLPAATWAGLVLAVLGVALIAGVDVTVSLRALAGDGLALLGALCAGGYVLAGARARQRLSTSAYAVVCYSVCAVAIAVAAVAVGNPLVGFSGRDWLLIAAITVCAQLLGHTLFNLLLSSVGPTMVSLVILLEVPGALLFALVLLQQVPPLLALPGVALVVVGVGLVVRASRPAGLAEPGT</sequence>
<evidence type="ECO:0000256" key="3">
    <source>
        <dbReference type="SAM" id="Phobius"/>
    </source>
</evidence>
<feature type="region of interest" description="Disordered" evidence="2">
    <location>
        <begin position="1"/>
        <end position="29"/>
    </location>
</feature>
<evidence type="ECO:0000256" key="2">
    <source>
        <dbReference type="SAM" id="MobiDB-lite"/>
    </source>
</evidence>
<dbReference type="InterPro" id="IPR037185">
    <property type="entry name" value="EmrE-like"/>
</dbReference>
<feature type="transmembrane region" description="Helical" evidence="3">
    <location>
        <begin position="67"/>
        <end position="85"/>
    </location>
</feature>
<evidence type="ECO:0000256" key="1">
    <source>
        <dbReference type="ARBA" id="ARBA00007362"/>
    </source>
</evidence>
<evidence type="ECO:0000259" key="4">
    <source>
        <dbReference type="Pfam" id="PF00892"/>
    </source>
</evidence>
<feature type="transmembrane region" description="Helical" evidence="3">
    <location>
        <begin position="271"/>
        <end position="291"/>
    </location>
</feature>
<evidence type="ECO:0000313" key="5">
    <source>
        <dbReference type="EMBL" id="SHN63036.1"/>
    </source>
</evidence>
<organism evidence="5 6">
    <name type="scientific">Geodermatophilus obscurus</name>
    <dbReference type="NCBI Taxonomy" id="1861"/>
    <lineage>
        <taxon>Bacteria</taxon>
        <taxon>Bacillati</taxon>
        <taxon>Actinomycetota</taxon>
        <taxon>Actinomycetes</taxon>
        <taxon>Geodermatophilales</taxon>
        <taxon>Geodermatophilaceae</taxon>
        <taxon>Geodermatophilus</taxon>
    </lineage>
</organism>